<dbReference type="AlphaFoldDB" id="A0AAV4J8K8"/>
<dbReference type="Proteomes" id="UP000762676">
    <property type="component" value="Unassembled WGS sequence"/>
</dbReference>
<protein>
    <submittedName>
        <fullName evidence="1">Uncharacterized protein</fullName>
    </submittedName>
</protein>
<evidence type="ECO:0000313" key="2">
    <source>
        <dbReference type="Proteomes" id="UP000762676"/>
    </source>
</evidence>
<organism evidence="1 2">
    <name type="scientific">Elysia marginata</name>
    <dbReference type="NCBI Taxonomy" id="1093978"/>
    <lineage>
        <taxon>Eukaryota</taxon>
        <taxon>Metazoa</taxon>
        <taxon>Spiralia</taxon>
        <taxon>Lophotrochozoa</taxon>
        <taxon>Mollusca</taxon>
        <taxon>Gastropoda</taxon>
        <taxon>Heterobranchia</taxon>
        <taxon>Euthyneura</taxon>
        <taxon>Panpulmonata</taxon>
        <taxon>Sacoglossa</taxon>
        <taxon>Placobranchoidea</taxon>
        <taxon>Plakobranchidae</taxon>
        <taxon>Elysia</taxon>
    </lineage>
</organism>
<sequence length="108" mass="11499">MPIFFKLRFPTGREYLYQHNYKYSLRGKDRRLSGSDVGHGAVVCVGIVPGEADVPYVPQGEGRGVDPRGRPVCTSLPLGAEDTGIGQVESSAEAAHTVCAGRADHGVS</sequence>
<proteinExistence type="predicted"/>
<keyword evidence="2" id="KW-1185">Reference proteome</keyword>
<reference evidence="1 2" key="1">
    <citation type="journal article" date="2021" name="Elife">
        <title>Chloroplast acquisition without the gene transfer in kleptoplastic sea slugs, Plakobranchus ocellatus.</title>
        <authorList>
            <person name="Maeda T."/>
            <person name="Takahashi S."/>
            <person name="Yoshida T."/>
            <person name="Shimamura S."/>
            <person name="Takaki Y."/>
            <person name="Nagai Y."/>
            <person name="Toyoda A."/>
            <person name="Suzuki Y."/>
            <person name="Arimoto A."/>
            <person name="Ishii H."/>
            <person name="Satoh N."/>
            <person name="Nishiyama T."/>
            <person name="Hasebe M."/>
            <person name="Maruyama T."/>
            <person name="Minagawa J."/>
            <person name="Obokata J."/>
            <person name="Shigenobu S."/>
        </authorList>
    </citation>
    <scope>NUCLEOTIDE SEQUENCE [LARGE SCALE GENOMIC DNA]</scope>
</reference>
<name>A0AAV4J8K8_9GAST</name>
<evidence type="ECO:0000313" key="1">
    <source>
        <dbReference type="EMBL" id="GFS18155.1"/>
    </source>
</evidence>
<accession>A0AAV4J8K8</accession>
<dbReference type="EMBL" id="BMAT01009997">
    <property type="protein sequence ID" value="GFS18155.1"/>
    <property type="molecule type" value="Genomic_DNA"/>
</dbReference>
<comment type="caution">
    <text evidence="1">The sequence shown here is derived from an EMBL/GenBank/DDBJ whole genome shotgun (WGS) entry which is preliminary data.</text>
</comment>
<gene>
    <name evidence="1" type="ORF">ElyMa_005000200</name>
</gene>